<keyword evidence="1" id="KW-1133">Transmembrane helix</keyword>
<feature type="transmembrane region" description="Helical" evidence="1">
    <location>
        <begin position="88"/>
        <end position="106"/>
    </location>
</feature>
<evidence type="ECO:0000313" key="2">
    <source>
        <dbReference type="EMBL" id="MCG2590196.1"/>
    </source>
</evidence>
<accession>A0ABS9KH83</accession>
<feature type="transmembrane region" description="Helical" evidence="1">
    <location>
        <begin position="359"/>
        <end position="378"/>
    </location>
</feature>
<comment type="caution">
    <text evidence="2">The sequence shown here is derived from an EMBL/GenBank/DDBJ whole genome shotgun (WGS) entry which is preliminary data.</text>
</comment>
<organism evidence="2 3">
    <name type="scientific">Rhodohalobacter sulfatireducens</name>
    <dbReference type="NCBI Taxonomy" id="2911366"/>
    <lineage>
        <taxon>Bacteria</taxon>
        <taxon>Pseudomonadati</taxon>
        <taxon>Balneolota</taxon>
        <taxon>Balneolia</taxon>
        <taxon>Balneolales</taxon>
        <taxon>Balneolaceae</taxon>
        <taxon>Rhodohalobacter</taxon>
    </lineage>
</organism>
<keyword evidence="3" id="KW-1185">Reference proteome</keyword>
<name>A0ABS9KH83_9BACT</name>
<feature type="transmembrane region" description="Helical" evidence="1">
    <location>
        <begin position="12"/>
        <end position="32"/>
    </location>
</feature>
<dbReference type="Proteomes" id="UP001165366">
    <property type="component" value="Unassembled WGS sequence"/>
</dbReference>
<gene>
    <name evidence="2" type="ORF">L6773_16585</name>
</gene>
<reference evidence="2" key="2">
    <citation type="submission" date="2024-05" db="EMBL/GenBank/DDBJ databases">
        <title>Rhodohalobacter halophilus gen. nov., sp. nov., a moderately halophilic member of the family Balneolaceae.</title>
        <authorList>
            <person name="Xia J."/>
        </authorList>
    </citation>
    <scope>NUCLEOTIDE SEQUENCE</scope>
    <source>
        <strain evidence="2">WB101</strain>
    </source>
</reference>
<feature type="transmembrane region" description="Helical" evidence="1">
    <location>
        <begin position="44"/>
        <end position="62"/>
    </location>
</feature>
<reference evidence="2" key="1">
    <citation type="submission" date="2022-01" db="EMBL/GenBank/DDBJ databases">
        <authorList>
            <person name="Wang Y."/>
        </authorList>
    </citation>
    <scope>NUCLEOTIDE SEQUENCE</scope>
    <source>
        <strain evidence="2">WB101</strain>
    </source>
</reference>
<evidence type="ECO:0000256" key="1">
    <source>
        <dbReference type="SAM" id="Phobius"/>
    </source>
</evidence>
<sequence length="410" mass="47665">MKNISIEKGLSKTWLFILIIVTIFLALFWTGTSGLDERVVTNRFFLFSLTALVAFLTPYILFPDNNLAVIQLGNFSAESIRNYFLKKILRLVWPVYLLIFLIFFGDLQTPFSFLFEKLILFTGSVFLLSGVILVAIVRYSKSGKSSQYWKESAKGERQKLFSEYLKYQQVDPSSLPSLINTIIVFSLGSISIVIGAVIQQSFTLYFELIFFLIIFIYGIYLLRKYSYSLDQNFYASDSFFREFFGDTAGGEMATSKREVDQLWWVPARLKMHVWQFLLQIDRKIPAGRAVAAGHAAVWFIAYQRPDPQFLTIIWVLFAIAHQLFTVMSIQQEVSPFWMLRWIDKNSIWTLSRFWMQLRWLVPLLLSMNVQYFLFGVPGFEEQSYILLIFILSALFTSIVGTVKLKQDFKT</sequence>
<dbReference type="RefSeq" id="WP_237855554.1">
    <property type="nucleotide sequence ID" value="NZ_JAKLWS010000027.1"/>
</dbReference>
<feature type="transmembrane region" description="Helical" evidence="1">
    <location>
        <begin position="204"/>
        <end position="222"/>
    </location>
</feature>
<dbReference type="EMBL" id="JAKLWS010000027">
    <property type="protein sequence ID" value="MCG2590196.1"/>
    <property type="molecule type" value="Genomic_DNA"/>
</dbReference>
<feature type="transmembrane region" description="Helical" evidence="1">
    <location>
        <begin position="309"/>
        <end position="329"/>
    </location>
</feature>
<protein>
    <recommendedName>
        <fullName evidence="4">ABC transporter permease</fullName>
    </recommendedName>
</protein>
<feature type="transmembrane region" description="Helical" evidence="1">
    <location>
        <begin position="384"/>
        <end position="404"/>
    </location>
</feature>
<feature type="transmembrane region" description="Helical" evidence="1">
    <location>
        <begin position="178"/>
        <end position="198"/>
    </location>
</feature>
<evidence type="ECO:0008006" key="4">
    <source>
        <dbReference type="Google" id="ProtNLM"/>
    </source>
</evidence>
<feature type="transmembrane region" description="Helical" evidence="1">
    <location>
        <begin position="118"/>
        <end position="137"/>
    </location>
</feature>
<keyword evidence="1" id="KW-0472">Membrane</keyword>
<keyword evidence="1" id="KW-0812">Transmembrane</keyword>
<proteinExistence type="predicted"/>
<evidence type="ECO:0000313" key="3">
    <source>
        <dbReference type="Proteomes" id="UP001165366"/>
    </source>
</evidence>